<dbReference type="PANTHER" id="PTHR11079">
    <property type="entry name" value="CYTOSINE DEAMINASE FAMILY MEMBER"/>
    <property type="match status" value="1"/>
</dbReference>
<dbReference type="Pfam" id="PF00383">
    <property type="entry name" value="dCMP_cyt_deam_1"/>
    <property type="match status" value="1"/>
</dbReference>
<comment type="subcellular location">
    <subcellularLocation>
        <location evidence="2">Cytoplasm</location>
    </subcellularLocation>
</comment>
<name>A0A839NDC0_9MICO</name>
<evidence type="ECO:0000256" key="3">
    <source>
        <dbReference type="ARBA" id="ARBA00011738"/>
    </source>
</evidence>
<dbReference type="InterPro" id="IPR016193">
    <property type="entry name" value="Cytidine_deaminase-like"/>
</dbReference>
<dbReference type="GO" id="GO:0004131">
    <property type="term" value="F:cytosine deaminase activity"/>
    <property type="evidence" value="ECO:0007669"/>
    <property type="project" value="UniProtKB-EC"/>
</dbReference>
<dbReference type="Gene3D" id="3.40.140.10">
    <property type="entry name" value="Cytidine Deaminase, domain 2"/>
    <property type="match status" value="1"/>
</dbReference>
<sequence length="163" mass="17507">MDEDELRTRYSRPAFEAAVAAAAASLQDGGVPIGAALEKDGRLLATGHNQRVQHGDPTAHGEIDCLRQAGRIGSYAGTILHTTLAPCAMCAGAIVQFGITSVVAGENRTFDGELDWLRSRGVTVLMLGDDRCTELMRQFQQRFPRVWAEDIGALPAEPDGADR</sequence>
<feature type="domain" description="CMP/dCMP-type deaminase" evidence="9">
    <location>
        <begin position="9"/>
        <end position="125"/>
    </location>
</feature>
<evidence type="ECO:0000256" key="7">
    <source>
        <dbReference type="ARBA" id="ARBA00022833"/>
    </source>
</evidence>
<proteinExistence type="predicted"/>
<comment type="cofactor">
    <cofactor evidence="1">
        <name>Zn(2+)</name>
        <dbReference type="ChEBI" id="CHEBI:29105"/>
    </cofactor>
</comment>
<dbReference type="InterPro" id="IPR002125">
    <property type="entry name" value="CMP_dCMP_dom"/>
</dbReference>
<dbReference type="GO" id="GO:0046872">
    <property type="term" value="F:metal ion binding"/>
    <property type="evidence" value="ECO:0007669"/>
    <property type="project" value="UniProtKB-KW"/>
</dbReference>
<dbReference type="GO" id="GO:0055086">
    <property type="term" value="P:nucleobase-containing small molecule metabolic process"/>
    <property type="evidence" value="ECO:0007669"/>
    <property type="project" value="UniProtKB-ARBA"/>
</dbReference>
<organism evidence="10 11">
    <name type="scientific">Flexivirga oryzae</name>
    <dbReference type="NCBI Taxonomy" id="1794944"/>
    <lineage>
        <taxon>Bacteria</taxon>
        <taxon>Bacillati</taxon>
        <taxon>Actinomycetota</taxon>
        <taxon>Actinomycetes</taxon>
        <taxon>Micrococcales</taxon>
        <taxon>Dermacoccaceae</taxon>
        <taxon>Flexivirga</taxon>
    </lineage>
</organism>
<keyword evidence="6 10" id="KW-0378">Hydrolase</keyword>
<evidence type="ECO:0000259" key="9">
    <source>
        <dbReference type="PROSITE" id="PS51747"/>
    </source>
</evidence>
<protein>
    <submittedName>
        <fullName evidence="10">Cytosine deaminase</fullName>
        <ecNumber evidence="10">3.5.4.1</ecNumber>
    </submittedName>
</protein>
<gene>
    <name evidence="10" type="ORF">FHU39_003193</name>
</gene>
<reference evidence="10 11" key="1">
    <citation type="submission" date="2020-08" db="EMBL/GenBank/DDBJ databases">
        <title>Sequencing the genomes of 1000 actinobacteria strains.</title>
        <authorList>
            <person name="Klenk H.-P."/>
        </authorList>
    </citation>
    <scope>NUCLEOTIDE SEQUENCE [LARGE SCALE GENOMIC DNA]</scope>
    <source>
        <strain evidence="10 11">DSM 105369</strain>
    </source>
</reference>
<dbReference type="GO" id="GO:0008835">
    <property type="term" value="F:diaminohydroxyphosphoribosylaminopyrimidine deaminase activity"/>
    <property type="evidence" value="ECO:0007669"/>
    <property type="project" value="TreeGrafter"/>
</dbReference>
<keyword evidence="11" id="KW-1185">Reference proteome</keyword>
<comment type="caution">
    <text evidence="10">The sequence shown here is derived from an EMBL/GenBank/DDBJ whole genome shotgun (WGS) entry which is preliminary data.</text>
</comment>
<dbReference type="EMBL" id="JACHVQ010000002">
    <property type="protein sequence ID" value="MBB2893175.1"/>
    <property type="molecule type" value="Genomic_DNA"/>
</dbReference>
<evidence type="ECO:0000256" key="4">
    <source>
        <dbReference type="ARBA" id="ARBA00022490"/>
    </source>
</evidence>
<dbReference type="AlphaFoldDB" id="A0A839NDC0"/>
<dbReference type="EC" id="3.5.4.1" evidence="10"/>
<evidence type="ECO:0000256" key="2">
    <source>
        <dbReference type="ARBA" id="ARBA00004496"/>
    </source>
</evidence>
<dbReference type="PROSITE" id="PS51747">
    <property type="entry name" value="CYT_DCMP_DEAMINASES_2"/>
    <property type="match status" value="1"/>
</dbReference>
<evidence type="ECO:0000256" key="6">
    <source>
        <dbReference type="ARBA" id="ARBA00022801"/>
    </source>
</evidence>
<dbReference type="PANTHER" id="PTHR11079:SF190">
    <property type="entry name" value="CYTOSINE DEAMINASE"/>
    <property type="match status" value="1"/>
</dbReference>
<keyword evidence="4" id="KW-0963">Cytoplasm</keyword>
<evidence type="ECO:0000313" key="11">
    <source>
        <dbReference type="Proteomes" id="UP000559182"/>
    </source>
</evidence>
<comment type="subunit">
    <text evidence="3">Homodimer.</text>
</comment>
<dbReference type="Proteomes" id="UP000559182">
    <property type="component" value="Unassembled WGS sequence"/>
</dbReference>
<comment type="pathway">
    <text evidence="8">Pyrimidine metabolism.</text>
</comment>
<keyword evidence="5" id="KW-0479">Metal-binding</keyword>
<accession>A0A839NDC0</accession>
<evidence type="ECO:0000313" key="10">
    <source>
        <dbReference type="EMBL" id="MBB2893175.1"/>
    </source>
</evidence>
<evidence type="ECO:0000256" key="1">
    <source>
        <dbReference type="ARBA" id="ARBA00001947"/>
    </source>
</evidence>
<dbReference type="GO" id="GO:0005737">
    <property type="term" value="C:cytoplasm"/>
    <property type="evidence" value="ECO:0007669"/>
    <property type="project" value="UniProtKB-SubCell"/>
</dbReference>
<keyword evidence="7" id="KW-0862">Zinc</keyword>
<dbReference type="FunFam" id="3.40.140.10:FF:000016">
    <property type="entry name" value="Cytosine deaminase"/>
    <property type="match status" value="1"/>
</dbReference>
<evidence type="ECO:0000256" key="5">
    <source>
        <dbReference type="ARBA" id="ARBA00022723"/>
    </source>
</evidence>
<dbReference type="GO" id="GO:0072527">
    <property type="term" value="P:pyrimidine-containing compound metabolic process"/>
    <property type="evidence" value="ECO:0007669"/>
    <property type="project" value="UniProtKB-ARBA"/>
</dbReference>
<dbReference type="RefSeq" id="WP_183321521.1">
    <property type="nucleotide sequence ID" value="NZ_JACHVQ010000002.1"/>
</dbReference>
<dbReference type="SUPFAM" id="SSF53927">
    <property type="entry name" value="Cytidine deaminase-like"/>
    <property type="match status" value="1"/>
</dbReference>
<evidence type="ECO:0000256" key="8">
    <source>
        <dbReference type="ARBA" id="ARBA00060693"/>
    </source>
</evidence>
<dbReference type="CDD" id="cd01285">
    <property type="entry name" value="nucleoside_deaminase"/>
    <property type="match status" value="1"/>
</dbReference>